<proteinExistence type="predicted"/>
<dbReference type="PRINTS" id="PR00111">
    <property type="entry name" value="ABHYDROLASE"/>
</dbReference>
<keyword evidence="4" id="KW-1185">Reference proteome</keyword>
<reference evidence="3 4" key="1">
    <citation type="submission" date="2019-01" db="EMBL/GenBank/DDBJ databases">
        <title>Halorientalis sp. F13-25 a new haloarchaeum isolated from hypersaline water.</title>
        <authorList>
            <person name="Ana D.-V."/>
            <person name="Cristina S.-P."/>
            <person name="Antonio V."/>
        </authorList>
    </citation>
    <scope>NUCLEOTIDE SEQUENCE [LARGE SCALE GENOMIC DNA]</scope>
    <source>
        <strain evidence="3 4">F13-25</strain>
    </source>
</reference>
<dbReference type="RefSeq" id="WP_129068818.1">
    <property type="nucleotide sequence ID" value="NZ_RDFA01000003.1"/>
</dbReference>
<dbReference type="AlphaFoldDB" id="A0A498L4J9"/>
<keyword evidence="3" id="KW-0378">Hydrolase</keyword>
<dbReference type="Pfam" id="PF12697">
    <property type="entry name" value="Abhydrolase_6"/>
    <property type="match status" value="1"/>
</dbReference>
<evidence type="ECO:0000313" key="3">
    <source>
        <dbReference type="EMBL" id="RXK49222.1"/>
    </source>
</evidence>
<dbReference type="Proteomes" id="UP000289691">
    <property type="component" value="Unassembled WGS sequence"/>
</dbReference>
<dbReference type="OrthoDB" id="194600at2157"/>
<feature type="compositionally biased region" description="Acidic residues" evidence="1">
    <location>
        <begin position="318"/>
        <end position="329"/>
    </location>
</feature>
<dbReference type="EMBL" id="RDFA01000003">
    <property type="protein sequence ID" value="RXK49222.1"/>
    <property type="molecule type" value="Genomic_DNA"/>
</dbReference>
<feature type="region of interest" description="Disordered" evidence="1">
    <location>
        <begin position="306"/>
        <end position="329"/>
    </location>
</feature>
<feature type="domain" description="AB hydrolase-1" evidence="2">
    <location>
        <begin position="64"/>
        <end position="300"/>
    </location>
</feature>
<dbReference type="PANTHER" id="PTHR46438:SF2">
    <property type="entry name" value="ALPHA_BETA-HYDROLASES SUPERFAMILY PROTEIN"/>
    <property type="match status" value="1"/>
</dbReference>
<sequence>MKLRNVALGALGSAGLIGAANRLLGRRADGLDSPLDGETNTYRWRGFDVAYVEAGDPDDPDVCLFHGINASGSGHEFRGIFDALAEDYHVLVPDMPGFGRSDRPPLLYSGSLYTTFVGDFLADVTENPTVVGASLSGAYAAVAAEDADVEELILVCPDATTFEGRRPLVRSLVRTPLLGTALYNLATCKPAIRYFNTDHGYYDAENVTDELVDYQWATAHQPGARFAPASFFGGFLDLDADVGETLANLDVPVTLVWGRQATVSPLEDGEALAQQANARLLVFDESDVQPHVEHADQFVRRVVHGEEPGDATSIEIEVPGESDPAETEE</sequence>
<organism evidence="3 4">
    <name type="scientific">Halorientalis pallida</name>
    <dbReference type="NCBI Taxonomy" id="2479928"/>
    <lineage>
        <taxon>Archaea</taxon>
        <taxon>Methanobacteriati</taxon>
        <taxon>Methanobacteriota</taxon>
        <taxon>Stenosarchaea group</taxon>
        <taxon>Halobacteria</taxon>
        <taxon>Halobacteriales</taxon>
        <taxon>Haloarculaceae</taxon>
        <taxon>Halorientalis</taxon>
    </lineage>
</organism>
<dbReference type="PANTHER" id="PTHR46438">
    <property type="entry name" value="ALPHA/BETA-HYDROLASES SUPERFAMILY PROTEIN"/>
    <property type="match status" value="1"/>
</dbReference>
<accession>A0A498L4J9</accession>
<evidence type="ECO:0000256" key="1">
    <source>
        <dbReference type="SAM" id="MobiDB-lite"/>
    </source>
</evidence>
<gene>
    <name evidence="3" type="ORF">EAF64_09890</name>
</gene>
<evidence type="ECO:0000313" key="4">
    <source>
        <dbReference type="Proteomes" id="UP000289691"/>
    </source>
</evidence>
<dbReference type="SUPFAM" id="SSF53474">
    <property type="entry name" value="alpha/beta-Hydrolases"/>
    <property type="match status" value="1"/>
</dbReference>
<dbReference type="GO" id="GO:0016787">
    <property type="term" value="F:hydrolase activity"/>
    <property type="evidence" value="ECO:0007669"/>
    <property type="project" value="UniProtKB-KW"/>
</dbReference>
<dbReference type="InterPro" id="IPR029058">
    <property type="entry name" value="AB_hydrolase_fold"/>
</dbReference>
<comment type="caution">
    <text evidence="3">The sequence shown here is derived from an EMBL/GenBank/DDBJ whole genome shotgun (WGS) entry which is preliminary data.</text>
</comment>
<protein>
    <submittedName>
        <fullName evidence="3">Alpha/beta hydrolase</fullName>
    </submittedName>
</protein>
<dbReference type="Gene3D" id="3.40.50.1820">
    <property type="entry name" value="alpha/beta hydrolase"/>
    <property type="match status" value="1"/>
</dbReference>
<name>A0A498L4J9_9EURY</name>
<evidence type="ECO:0000259" key="2">
    <source>
        <dbReference type="Pfam" id="PF12697"/>
    </source>
</evidence>
<dbReference type="InterPro" id="IPR000073">
    <property type="entry name" value="AB_hydrolase_1"/>
</dbReference>